<reference evidence="1 2" key="1">
    <citation type="submission" date="2020-08" db="EMBL/GenBank/DDBJ databases">
        <title>Genomic Encyclopedia of Type Strains, Phase IV (KMG-IV): sequencing the most valuable type-strain genomes for metagenomic binning, comparative biology and taxonomic classification.</title>
        <authorList>
            <person name="Goeker M."/>
        </authorList>
    </citation>
    <scope>NUCLEOTIDE SEQUENCE [LARGE SCALE GENOMIC DNA]</scope>
    <source>
        <strain evidence="1 2">DSM 7050</strain>
    </source>
</reference>
<sequence length="103" mass="11326">MSITRRLFLRQTAVAGVGATVGSTAVAEPIQPLTPDERIEAAIEEIKAAYWQKWPDAPIRIRDQDNGTDGMILIFTHLECDEPGAVNHERIGRARTMGGQRNG</sequence>
<dbReference type="InterPro" id="IPR019546">
    <property type="entry name" value="TAT_signal_bac_arc"/>
</dbReference>
<name>A0ABR6L8Z3_9HYPH</name>
<dbReference type="Proteomes" id="UP000539538">
    <property type="component" value="Unassembled WGS sequence"/>
</dbReference>
<dbReference type="InterPro" id="IPR006311">
    <property type="entry name" value="TAT_signal"/>
</dbReference>
<dbReference type="PROSITE" id="PS51318">
    <property type="entry name" value="TAT"/>
    <property type="match status" value="1"/>
</dbReference>
<keyword evidence="2" id="KW-1185">Reference proteome</keyword>
<dbReference type="NCBIfam" id="TIGR01409">
    <property type="entry name" value="TAT_signal_seq"/>
    <property type="match status" value="1"/>
</dbReference>
<gene>
    <name evidence="1" type="ORF">GGQ99_005069</name>
</gene>
<evidence type="ECO:0000313" key="1">
    <source>
        <dbReference type="EMBL" id="MBB4653284.1"/>
    </source>
</evidence>
<organism evidence="1 2">
    <name type="scientific">Aminobacter niigataensis</name>
    <dbReference type="NCBI Taxonomy" id="83265"/>
    <lineage>
        <taxon>Bacteria</taxon>
        <taxon>Pseudomonadati</taxon>
        <taxon>Pseudomonadota</taxon>
        <taxon>Alphaproteobacteria</taxon>
        <taxon>Hyphomicrobiales</taxon>
        <taxon>Phyllobacteriaceae</taxon>
        <taxon>Aminobacter</taxon>
    </lineage>
</organism>
<dbReference type="EMBL" id="JACHOT010000011">
    <property type="protein sequence ID" value="MBB4653284.1"/>
    <property type="molecule type" value="Genomic_DNA"/>
</dbReference>
<proteinExistence type="predicted"/>
<accession>A0ABR6L8Z3</accession>
<evidence type="ECO:0008006" key="3">
    <source>
        <dbReference type="Google" id="ProtNLM"/>
    </source>
</evidence>
<evidence type="ECO:0000313" key="2">
    <source>
        <dbReference type="Proteomes" id="UP000539538"/>
    </source>
</evidence>
<protein>
    <recommendedName>
        <fullName evidence="3">Twin-arginine translocation signal domain-containing protein</fullName>
    </recommendedName>
</protein>
<comment type="caution">
    <text evidence="1">The sequence shown here is derived from an EMBL/GenBank/DDBJ whole genome shotgun (WGS) entry which is preliminary data.</text>
</comment>
<dbReference type="RefSeq" id="WP_183264627.1">
    <property type="nucleotide sequence ID" value="NZ_BAAAVZ010000020.1"/>
</dbReference>